<dbReference type="InterPro" id="IPR036116">
    <property type="entry name" value="FN3_sf"/>
</dbReference>
<dbReference type="InterPro" id="IPR011042">
    <property type="entry name" value="6-blade_b-propeller_TolB-like"/>
</dbReference>
<dbReference type="Pfam" id="PF13620">
    <property type="entry name" value="CarboxypepD_reg"/>
    <property type="match status" value="1"/>
</dbReference>
<accession>A0A7W5C9C4</accession>
<evidence type="ECO:0000256" key="2">
    <source>
        <dbReference type="SAM" id="MobiDB-lite"/>
    </source>
</evidence>
<dbReference type="Pfam" id="PF12733">
    <property type="entry name" value="Cadherin-like"/>
    <property type="match status" value="1"/>
</dbReference>
<organism evidence="5 6">
    <name type="scientific">Paenibacillus endophyticus</name>
    <dbReference type="NCBI Taxonomy" id="1294268"/>
    <lineage>
        <taxon>Bacteria</taxon>
        <taxon>Bacillati</taxon>
        <taxon>Bacillota</taxon>
        <taxon>Bacilli</taxon>
        <taxon>Bacillales</taxon>
        <taxon>Paenibacillaceae</taxon>
        <taxon>Paenibacillus</taxon>
    </lineage>
</organism>
<dbReference type="InterPro" id="IPR001119">
    <property type="entry name" value="SLH_dom"/>
</dbReference>
<dbReference type="EMBL" id="JACHXW010000010">
    <property type="protein sequence ID" value="MBB3153543.1"/>
    <property type="molecule type" value="Genomic_DNA"/>
</dbReference>
<proteinExistence type="inferred from homology"/>
<evidence type="ECO:0000313" key="5">
    <source>
        <dbReference type="EMBL" id="MBB3153543.1"/>
    </source>
</evidence>
<dbReference type="PROSITE" id="PS51272">
    <property type="entry name" value="SLH"/>
    <property type="match status" value="3"/>
</dbReference>
<feature type="domain" description="Fibronectin type-III" evidence="3">
    <location>
        <begin position="452"/>
        <end position="539"/>
    </location>
</feature>
<dbReference type="RefSeq" id="WP_183565298.1">
    <property type="nucleotide sequence ID" value="NZ_CBCSLB010000007.1"/>
</dbReference>
<evidence type="ECO:0000259" key="3">
    <source>
        <dbReference type="PROSITE" id="PS50853"/>
    </source>
</evidence>
<dbReference type="Pfam" id="PF00395">
    <property type="entry name" value="SLH"/>
    <property type="match status" value="2"/>
</dbReference>
<dbReference type="InterPro" id="IPR011659">
    <property type="entry name" value="WD40"/>
</dbReference>
<dbReference type="InterPro" id="IPR025883">
    <property type="entry name" value="Cadherin-like_domain"/>
</dbReference>
<feature type="region of interest" description="Disordered" evidence="2">
    <location>
        <begin position="212"/>
        <end position="238"/>
    </location>
</feature>
<dbReference type="SMART" id="SM00060">
    <property type="entry name" value="FN3"/>
    <property type="match status" value="1"/>
</dbReference>
<dbReference type="Pfam" id="PF00041">
    <property type="entry name" value="fn3"/>
    <property type="match status" value="1"/>
</dbReference>
<protein>
    <submittedName>
        <fullName evidence="5">Tol biopolymer transport system component</fullName>
    </submittedName>
</protein>
<sequence>MSLFKAKSIGMRWIACLVIVSMLSGSLFAGWVQAEEGVPDRQSQILEPELDPSTEGPIWNHLIKIFDYSETDLLNNMRVTPDGRYVAFLHYKLEGAEFHSEIILFDRKSGTQESILKKVSGLEAVKFEMTPDARSFAIIGAESIFAQLNKQVYLFDRTTQETILISKQADSDDPGTGMSDNPSISADGRYVAYDSGAADLVPDDTDNRDVFVYDRDSGSNTKISSTTESDSDYSERPSISADGRYVAFESDSAYLVEEDNDSSKDVFILDRTTGTNRLISVTASGEQNGEESGSPTISADGMIVVFESDGALEDDDTNEFKDIYVYRASNAGLERISVAPDGSELENGSYEPRMSADGRYVSFETTLHSSEIEQSLIASVETGTTKEANVNVSDPALKLPLPDVALSDGAEVAVFSAGYGNGGPVTEDEQLQAGLFIASKTRPDDGVPTWPEGSKLEAADIRSNRATLAWGAAVSTSGIKAYRVFANNEQITVVDGSTLTYTAEGLSPATEYIFRVEAVNVNDISSTNGPVARVNTRADDQTLELSLTFDKMTPARLPKLNSMLKIKAKAMTGRTITAKVAYETWLDESGNQLPDTRWAESSIKLGETQLGSGEYGATFKVKEGVSRMLSVTAVMEGAAGGPVEKTAAGLPLLVPGNLQVAFDNPGQVNLDGAYLSVSSSAGEEESMRLMGDGPAELEGLMPSEDYTVSLMSSGGELLASQAPVQVSAGLISALSLTVKQPVRLAFEIRDQGNNPVPGISVELWDESQENYLSTAVTEDDGRSNLIELEDAALKYTVKAELENTEFEEMAPLTFSVVGGDQIVKLAVKRTPEGKLKGRVLDPKGQPIANALVSATQMHKGKPVVRKAYTGPSGSYELTLYAGEAAIQAAKSSFNYNSEEGLTVSIVNGVTKTLDIPVATFPTGMVTLNVHLKPIGGEWQGPVDMEALRFSATLKGRTSNRVSYFHNIVTLQGLPGDNVEVCVNGVITRTFMQCTNVVLDDNANATADLWVEEKGGLVSGSFDGNFEAWTNVTLYEVTDRNYVYADSQSYRGGSFLVHAPKAGTYKLDLTRRDPDTDALLTASAQVTIRERENLDVGKLRLAPANYFSSSRYNGFMAEPSEVSPGATANLRAYYQNGAKAAIGGAVLRMELPNGVTPVAEDGEVLVRVNGEAGKAIIKDGTLEVQLGEIASYAKGAVILQVKLASNYSQGRAKLVARITGTSEGKTVDEALGTAVLEVPTVTIEAPKTVSSSVVKVNGLAPSSSRVNIYDEQLLLATVNATSAGTWQSVIQLSPSGSSDVHLLWAEAVTGERKIRTDRKLLSYDEAEPTLQSIDMVQYPDGKWVSLNVANGIAQLPYTIVPGHPFEFVLQFDKPELVKNVKVYLGGQIGKPVAAEKHDDGKFRATVPTTLNSLGGLYVAYDTVKPKVVITRDIPTEEETNALLPPAFRDFKIVEKTPFALKDGVYAGHAVLEFPEAENIRLEASERIDLTPTSYLPTVEEIVKAEAEGIPLYNVTFDVKETDNGVLVNMKAYMPKGYLFPEEKAPLGVQGMAAFDEELDPLEILEEMGIETTPYRKGMIQVSTDYAMISKSASDPLFSIKDQYEGYKGYAGKVMKIMENVGSSSVCPENMEATGEQAGKALLATVGGEIAKTALGAWTGAMMLEGPVGFLAGYASKYVTNKIDSYVDEQIGLVGSAGPTDPAACQDDDLEDLDEENIYKKRLKRVARMKWIYDPSGYVYEAVPSNRLEQVKATVLFKDTNSGKWKVWNDAPDYGQINPQYTDAQGRYGWDVPEGFWKVVWEKSGYETAYSEELKVPPPHFDVNAGLVSKAPPTIIGIEAIAGGEGKGYIDITFSKYMKADGMVTDGTVVVTGPDGTVAGTVAYIETQETGGAKLARKVRFTPSGSSLTEGIEYSVDIQPDPFSSYADVKMLIGTAQTVKAVLRDMSGPVPTSASAVGGNAAIRILFDEGLSLSALLDREAFTIGGSNRTVQSAVVEVPTGNGQPQAAILTLSGPISQADGVTVHIAAGAATDALGNPSVDGTLRLSGANATLNGLVIEGGALTETFSPDKANYTVKVGADVMKVKLKASLAQAGGKLSVRDVPLEDGEFRTIGIPSDDVIPIKVEAANHPEVNNVYTLKIVRGSEPGPGSGNGNGGTGGSNDGDPADIGRDAEVTGKEADGRKEAVVSLKAATVLAALKARQDGIELLLSAPSGYDSYDIVIPAEAYRALTGAKAKVTLKTEAFSIIVSTDGWHGVSDKTNLVHLVVSRASVGDERAWLDGLSADSNGMDARTGLYRFAMTAEEGTNQIPLDALLPDAINVKWTFIANGGAPGIYRYEPSSPNWRFVSEIQPAAALPLGNEAGGSAYYGIVVYESPFADIEKNWAKADIDWLAARLYVEGVSDDAYQPNRSVTRAEFAALVARIVGDGTLDTVGISFDDVKPGDWYYDSVRKAAALGLISGDGSGKLRPNDRITREQMSLMAWRAYAKLVPEAAAATDAESAALLQPFADRDKISQWARAEVSSAIKIGLLRGTNANRFDSSGIAVRAEAATLIKRIVERLNK</sequence>
<comment type="similarity">
    <text evidence="1">Belongs to the TolB family.</text>
</comment>
<comment type="caution">
    <text evidence="5">The sequence shown here is derived from an EMBL/GenBank/DDBJ whole genome shotgun (WGS) entry which is preliminary data.</text>
</comment>
<feature type="region of interest" description="Disordered" evidence="2">
    <location>
        <begin position="2140"/>
        <end position="2170"/>
    </location>
</feature>
<keyword evidence="6" id="KW-1185">Reference proteome</keyword>
<dbReference type="InterPro" id="IPR008969">
    <property type="entry name" value="CarboxyPept-like_regulatory"/>
</dbReference>
<dbReference type="PROSITE" id="PS50853">
    <property type="entry name" value="FN3"/>
    <property type="match status" value="1"/>
</dbReference>
<dbReference type="Gene3D" id="2.60.40.1120">
    <property type="entry name" value="Carboxypeptidase-like, regulatory domain"/>
    <property type="match status" value="1"/>
</dbReference>
<feature type="domain" description="SLH" evidence="4">
    <location>
        <begin position="2371"/>
        <end position="2431"/>
    </location>
</feature>
<gene>
    <name evidence="5" type="ORF">FHS16_003605</name>
</gene>
<feature type="compositionally biased region" description="Gly residues" evidence="2">
    <location>
        <begin position="2145"/>
        <end position="2160"/>
    </location>
</feature>
<dbReference type="Gene3D" id="2.60.40.10">
    <property type="entry name" value="Immunoglobulins"/>
    <property type="match status" value="1"/>
</dbReference>
<feature type="domain" description="SLH" evidence="4">
    <location>
        <begin position="2432"/>
        <end position="2495"/>
    </location>
</feature>
<feature type="domain" description="SLH" evidence="4">
    <location>
        <begin position="2504"/>
        <end position="2562"/>
    </location>
</feature>
<evidence type="ECO:0000256" key="1">
    <source>
        <dbReference type="ARBA" id="ARBA00009820"/>
    </source>
</evidence>
<dbReference type="PANTHER" id="PTHR36842:SF1">
    <property type="entry name" value="PROTEIN TOLB"/>
    <property type="match status" value="1"/>
</dbReference>
<dbReference type="Pfam" id="PF07676">
    <property type="entry name" value="PD40"/>
    <property type="match status" value="1"/>
</dbReference>
<name>A0A7W5C9C4_9BACL</name>
<dbReference type="SUPFAM" id="SSF49464">
    <property type="entry name" value="Carboxypeptidase regulatory domain-like"/>
    <property type="match status" value="1"/>
</dbReference>
<evidence type="ECO:0000313" key="6">
    <source>
        <dbReference type="Proteomes" id="UP000518605"/>
    </source>
</evidence>
<evidence type="ECO:0000259" key="4">
    <source>
        <dbReference type="PROSITE" id="PS51272"/>
    </source>
</evidence>
<dbReference type="SUPFAM" id="SSF49265">
    <property type="entry name" value="Fibronectin type III"/>
    <property type="match status" value="1"/>
</dbReference>
<dbReference type="InterPro" id="IPR013783">
    <property type="entry name" value="Ig-like_fold"/>
</dbReference>
<reference evidence="5 6" key="1">
    <citation type="submission" date="2020-08" db="EMBL/GenBank/DDBJ databases">
        <title>Genomic Encyclopedia of Type Strains, Phase III (KMG-III): the genomes of soil and plant-associated and newly described type strains.</title>
        <authorList>
            <person name="Whitman W."/>
        </authorList>
    </citation>
    <scope>NUCLEOTIDE SEQUENCE [LARGE SCALE GENOMIC DNA]</scope>
    <source>
        <strain evidence="5 6">CECT 8234</strain>
    </source>
</reference>
<dbReference type="Gene3D" id="2.120.10.30">
    <property type="entry name" value="TolB, C-terminal domain"/>
    <property type="match status" value="2"/>
</dbReference>
<dbReference type="SUPFAM" id="SSF82171">
    <property type="entry name" value="DPP6 N-terminal domain-like"/>
    <property type="match status" value="1"/>
</dbReference>
<dbReference type="CDD" id="cd00063">
    <property type="entry name" value="FN3"/>
    <property type="match status" value="1"/>
</dbReference>
<dbReference type="InterPro" id="IPR003961">
    <property type="entry name" value="FN3_dom"/>
</dbReference>
<dbReference type="PANTHER" id="PTHR36842">
    <property type="entry name" value="PROTEIN TOLB HOMOLOG"/>
    <property type="match status" value="1"/>
</dbReference>
<dbReference type="Proteomes" id="UP000518605">
    <property type="component" value="Unassembled WGS sequence"/>
</dbReference>